<dbReference type="AlphaFoldDB" id="A0A8S3VN03"/>
<dbReference type="Gene3D" id="2.130.10.10">
    <property type="entry name" value="YVTN repeat-like/Quinoprotein amine dehydrogenase"/>
    <property type="match status" value="1"/>
</dbReference>
<name>A0A8S3VN03_MYTED</name>
<dbReference type="OrthoDB" id="6083692at2759"/>
<evidence type="ECO:0000313" key="1">
    <source>
        <dbReference type="EMBL" id="CAG2256593.1"/>
    </source>
</evidence>
<evidence type="ECO:0000313" key="2">
    <source>
        <dbReference type="Proteomes" id="UP000683360"/>
    </source>
</evidence>
<dbReference type="EMBL" id="CAJPWZ010003308">
    <property type="protein sequence ID" value="CAG2256593.1"/>
    <property type="molecule type" value="Genomic_DNA"/>
</dbReference>
<protein>
    <submittedName>
        <fullName evidence="1">Uncharacterized protein</fullName>
    </submittedName>
</protein>
<reference evidence="1" key="1">
    <citation type="submission" date="2021-03" db="EMBL/GenBank/DDBJ databases">
        <authorList>
            <person name="Bekaert M."/>
        </authorList>
    </citation>
    <scope>NUCLEOTIDE SEQUENCE</scope>
</reference>
<sequence length="371" mass="42288">MAHTDKSVLESYKKEVTRSKLTVIGLLFSTDNLLEFGDKIDLIEAFTELQIRLAHYNYNYGVIMPDIFEPLMKSGSITLNQLYEAVGCIERGKRPMTNSFIAVKQQHSSHLVDNYKAFTNIRSFNLDFTVNSVVCPYDTDAMLVLADSDLKLVSANGSYKDFVIVQYDKCHVKAVGQTQNNMYFTVRKNETLCIFRYSQSSEQIEELNVKVTFTDACTSKNDTLLLLNRLNSTFYETDNKGRVIKTFNTDGLPQNAYCYDNNILCMHVTTVSRILIATNNSLYTFTFSGRLEQLYQGENSNFKQIFEDRRGNVFVADKTRGKERMCLFTPYGYYIGDILPPNADSVMKNLVALSIDRCGNLWIFSSTSSKT</sequence>
<accession>A0A8S3VN03</accession>
<dbReference type="InterPro" id="IPR015943">
    <property type="entry name" value="WD40/YVTN_repeat-like_dom_sf"/>
</dbReference>
<keyword evidence="2" id="KW-1185">Reference proteome</keyword>
<dbReference type="SUPFAM" id="SSF101898">
    <property type="entry name" value="NHL repeat"/>
    <property type="match status" value="1"/>
</dbReference>
<organism evidence="1 2">
    <name type="scientific">Mytilus edulis</name>
    <name type="common">Blue mussel</name>
    <dbReference type="NCBI Taxonomy" id="6550"/>
    <lineage>
        <taxon>Eukaryota</taxon>
        <taxon>Metazoa</taxon>
        <taxon>Spiralia</taxon>
        <taxon>Lophotrochozoa</taxon>
        <taxon>Mollusca</taxon>
        <taxon>Bivalvia</taxon>
        <taxon>Autobranchia</taxon>
        <taxon>Pteriomorphia</taxon>
        <taxon>Mytilida</taxon>
        <taxon>Mytiloidea</taxon>
        <taxon>Mytilidae</taxon>
        <taxon>Mytilinae</taxon>
        <taxon>Mytilus</taxon>
    </lineage>
</organism>
<comment type="caution">
    <text evidence="1">The sequence shown here is derived from an EMBL/GenBank/DDBJ whole genome shotgun (WGS) entry which is preliminary data.</text>
</comment>
<proteinExistence type="predicted"/>
<gene>
    <name evidence="1" type="ORF">MEDL_67840</name>
</gene>
<dbReference type="Proteomes" id="UP000683360">
    <property type="component" value="Unassembled WGS sequence"/>
</dbReference>